<evidence type="ECO:0000256" key="2">
    <source>
        <dbReference type="ARBA" id="ARBA00023125"/>
    </source>
</evidence>
<feature type="domain" description="HTH araC/xylS-type" evidence="4">
    <location>
        <begin position="312"/>
        <end position="411"/>
    </location>
</feature>
<dbReference type="RefSeq" id="WP_154505486.1">
    <property type="nucleotide sequence ID" value="NZ_VUMN01000027.1"/>
</dbReference>
<dbReference type="Proteomes" id="UP000461880">
    <property type="component" value="Unassembled WGS sequence"/>
</dbReference>
<keyword evidence="3" id="KW-0804">Transcription</keyword>
<reference evidence="5 6" key="1">
    <citation type="submission" date="2019-08" db="EMBL/GenBank/DDBJ databases">
        <title>In-depth cultivation of the pig gut microbiome towards novel bacterial diversity and tailored functional studies.</title>
        <authorList>
            <person name="Wylensek D."/>
            <person name="Hitch T.C.A."/>
            <person name="Clavel T."/>
        </authorList>
    </citation>
    <scope>NUCLEOTIDE SEQUENCE [LARGE SCALE GENOMIC DNA]</scope>
    <source>
        <strain evidence="5 6">Oil+RF-744-GAM-WT-6</strain>
    </source>
</reference>
<evidence type="ECO:0000313" key="6">
    <source>
        <dbReference type="Proteomes" id="UP000461880"/>
    </source>
</evidence>
<dbReference type="InterPro" id="IPR018060">
    <property type="entry name" value="HTH_AraC"/>
</dbReference>
<dbReference type="InterPro" id="IPR018062">
    <property type="entry name" value="HTH_AraC-typ_CS"/>
</dbReference>
<name>A0A7X2NTH0_9FIRM</name>
<comment type="caution">
    <text evidence="5">The sequence shown here is derived from an EMBL/GenBank/DDBJ whole genome shotgun (WGS) entry which is preliminary data.</text>
</comment>
<dbReference type="PANTHER" id="PTHR43280:SF28">
    <property type="entry name" value="HTH-TYPE TRANSCRIPTIONAL ACTIVATOR RHAS"/>
    <property type="match status" value="1"/>
</dbReference>
<dbReference type="SUPFAM" id="SSF46689">
    <property type="entry name" value="Homeodomain-like"/>
    <property type="match status" value="2"/>
</dbReference>
<dbReference type="GO" id="GO:0043565">
    <property type="term" value="F:sequence-specific DNA binding"/>
    <property type="evidence" value="ECO:0007669"/>
    <property type="project" value="InterPro"/>
</dbReference>
<gene>
    <name evidence="5" type="ORF">FYJ51_10260</name>
</gene>
<dbReference type="AlphaFoldDB" id="A0A7X2NTH0"/>
<accession>A0A7X2NTH0</accession>
<dbReference type="PANTHER" id="PTHR43280">
    <property type="entry name" value="ARAC-FAMILY TRANSCRIPTIONAL REGULATOR"/>
    <property type="match status" value="1"/>
</dbReference>
<sequence>MNKTCKQVTLQDNLTSEADPTSVCSFDYEAIEEPTKALMHQAARFLYFKRGRGTIVIDGETYEIRPNMLVSITPWKISDVTEVEETLQLIKVVYDYQYINTVLKTTVGFEEDSVELLRFITAEPVIYLDSVQAEAIDGIMDQLKEELGVESVRMTPPNNPLTFLYTTNKILELMIMYRRYIMSLRGERHEVNRITQEPIMSYIYAHSSEKLTLEQTAKALFMSESSVAKQLQELTGTSFSKLLSSIRIEKASDYLIYTSLTLNEIADLLGFVDASHLTKHFVARVGITPIRYRKIYSKVKTNCNKTDKDVAFRITDYLYQNYDQEHLTPEEVASKVGVSIPQMNRALLFYSERNFECLLTFIRINEACKLLAETDIPIFDIAIRVGYSNIKTFNLNFFKLKEMTPSVFRNSITFQKTDGSEASERLKPKKERKAR</sequence>
<evidence type="ECO:0000256" key="1">
    <source>
        <dbReference type="ARBA" id="ARBA00023015"/>
    </source>
</evidence>
<feature type="domain" description="HTH araC/xylS-type" evidence="4">
    <location>
        <begin position="197"/>
        <end position="295"/>
    </location>
</feature>
<dbReference type="InterPro" id="IPR009057">
    <property type="entry name" value="Homeodomain-like_sf"/>
</dbReference>
<organism evidence="5 6">
    <name type="scientific">Stecheria intestinalis</name>
    <dbReference type="NCBI Taxonomy" id="2606630"/>
    <lineage>
        <taxon>Bacteria</taxon>
        <taxon>Bacillati</taxon>
        <taxon>Bacillota</taxon>
        <taxon>Erysipelotrichia</taxon>
        <taxon>Erysipelotrichales</taxon>
        <taxon>Erysipelotrichaceae</taxon>
        <taxon>Stecheria</taxon>
    </lineage>
</organism>
<evidence type="ECO:0000259" key="4">
    <source>
        <dbReference type="PROSITE" id="PS01124"/>
    </source>
</evidence>
<protein>
    <submittedName>
        <fullName evidence="5">Helix-turn-helix transcriptional regulator</fullName>
    </submittedName>
</protein>
<dbReference type="EMBL" id="VUMN01000027">
    <property type="protein sequence ID" value="MSS59277.1"/>
    <property type="molecule type" value="Genomic_DNA"/>
</dbReference>
<proteinExistence type="predicted"/>
<evidence type="ECO:0000313" key="5">
    <source>
        <dbReference type="EMBL" id="MSS59277.1"/>
    </source>
</evidence>
<evidence type="ECO:0000256" key="3">
    <source>
        <dbReference type="ARBA" id="ARBA00023163"/>
    </source>
</evidence>
<dbReference type="Gene3D" id="1.10.10.60">
    <property type="entry name" value="Homeodomain-like"/>
    <property type="match status" value="2"/>
</dbReference>
<dbReference type="Pfam" id="PF12833">
    <property type="entry name" value="HTH_18"/>
    <property type="match status" value="2"/>
</dbReference>
<keyword evidence="2" id="KW-0238">DNA-binding</keyword>
<dbReference type="PROSITE" id="PS01124">
    <property type="entry name" value="HTH_ARAC_FAMILY_2"/>
    <property type="match status" value="2"/>
</dbReference>
<dbReference type="PROSITE" id="PS00041">
    <property type="entry name" value="HTH_ARAC_FAMILY_1"/>
    <property type="match status" value="1"/>
</dbReference>
<dbReference type="SMART" id="SM00342">
    <property type="entry name" value="HTH_ARAC"/>
    <property type="match status" value="2"/>
</dbReference>
<keyword evidence="6" id="KW-1185">Reference proteome</keyword>
<dbReference type="GO" id="GO:0003700">
    <property type="term" value="F:DNA-binding transcription factor activity"/>
    <property type="evidence" value="ECO:0007669"/>
    <property type="project" value="InterPro"/>
</dbReference>
<keyword evidence="1" id="KW-0805">Transcription regulation</keyword>